<dbReference type="AlphaFoldDB" id="A0A9P8GPH8"/>
<evidence type="ECO:0000313" key="1">
    <source>
        <dbReference type="EMBL" id="KAH0237702.1"/>
    </source>
</evidence>
<feature type="non-terminal residue" evidence="1">
    <location>
        <position position="387"/>
    </location>
</feature>
<protein>
    <submittedName>
        <fullName evidence="1">Uncharacterized protein</fullName>
    </submittedName>
</protein>
<dbReference type="EMBL" id="JAHFYH010000001">
    <property type="protein sequence ID" value="KAH0237702.1"/>
    <property type="molecule type" value="Genomic_DNA"/>
</dbReference>
<gene>
    <name evidence="1" type="ORF">KCV03_g169</name>
</gene>
<dbReference type="Proteomes" id="UP000767238">
    <property type="component" value="Unassembled WGS sequence"/>
</dbReference>
<reference evidence="1" key="2">
    <citation type="submission" date="2021-08" db="EMBL/GenBank/DDBJ databases">
        <authorList>
            <person name="Gostincar C."/>
            <person name="Sun X."/>
            <person name="Song Z."/>
            <person name="Gunde-Cimerman N."/>
        </authorList>
    </citation>
    <scope>NUCLEOTIDE SEQUENCE</scope>
    <source>
        <strain evidence="1">EXF-8016</strain>
    </source>
</reference>
<proteinExistence type="predicted"/>
<name>A0A9P8GPH8_AURME</name>
<sequence length="387" mass="42763">MCNVLASSQSLVASMIMDHNSGGKTVRDFLEPVLKSTWLRAVSITSSKASQLVTFFLSFSNVHSNGCRTCIQFHFLFIFVVGISMQHLGQVVGVDGSQNQQVSPLTQIKRLFLDVDRISGRLDVGARHIRNGETVVGSGDEAAIRAVRPRRHGLSCLYVGHSNGASCHLGRLVGIRGRSSCDEKHMRLVKKAKGAYSRPFLYDSWRDESEMMYRLLSQVLAWLPDRVVDMLVLSNRPAITRGRFRLSLSTTAISRPIAGQDPDHRRPSPISLATALFPLSPYLDIEIGLVFNQTIHQLNLPSKRDQFSDSNDKPVGSVFSYAMSSVLLGCADISGSITRSQLTIFSPRGIHIELVTVQPLLLEVANSEGLDQESGRLSICRDISRRN</sequence>
<comment type="caution">
    <text evidence="1">The sequence shown here is derived from an EMBL/GenBank/DDBJ whole genome shotgun (WGS) entry which is preliminary data.</text>
</comment>
<organism evidence="1 2">
    <name type="scientific">Aureobasidium melanogenum</name>
    <name type="common">Aureobasidium pullulans var. melanogenum</name>
    <dbReference type="NCBI Taxonomy" id="46634"/>
    <lineage>
        <taxon>Eukaryota</taxon>
        <taxon>Fungi</taxon>
        <taxon>Dikarya</taxon>
        <taxon>Ascomycota</taxon>
        <taxon>Pezizomycotina</taxon>
        <taxon>Dothideomycetes</taxon>
        <taxon>Dothideomycetidae</taxon>
        <taxon>Dothideales</taxon>
        <taxon>Saccotheciaceae</taxon>
        <taxon>Aureobasidium</taxon>
    </lineage>
</organism>
<reference evidence="1" key="1">
    <citation type="journal article" date="2021" name="J Fungi (Basel)">
        <title>Virulence traits and population genomics of the black yeast Aureobasidium melanogenum.</title>
        <authorList>
            <person name="Cernosa A."/>
            <person name="Sun X."/>
            <person name="Gostincar C."/>
            <person name="Fang C."/>
            <person name="Gunde-Cimerman N."/>
            <person name="Song Z."/>
        </authorList>
    </citation>
    <scope>NUCLEOTIDE SEQUENCE</scope>
    <source>
        <strain evidence="1">EXF-8016</strain>
    </source>
</reference>
<accession>A0A9P8GPH8</accession>
<evidence type="ECO:0000313" key="2">
    <source>
        <dbReference type="Proteomes" id="UP000767238"/>
    </source>
</evidence>